<keyword evidence="3" id="KW-1185">Reference proteome</keyword>
<evidence type="ECO:0000313" key="2">
    <source>
        <dbReference type="EMBL" id="KAG5570415.1"/>
    </source>
</evidence>
<reference evidence="2 3" key="1">
    <citation type="submission" date="2020-09" db="EMBL/GenBank/DDBJ databases">
        <title>De no assembly of potato wild relative species, Solanum commersonii.</title>
        <authorList>
            <person name="Cho K."/>
        </authorList>
    </citation>
    <scope>NUCLEOTIDE SEQUENCE [LARGE SCALE GENOMIC DNA]</scope>
    <source>
        <strain evidence="2">LZ3.2</strain>
        <tissue evidence="2">Leaf</tissue>
    </source>
</reference>
<proteinExistence type="predicted"/>
<keyword evidence="1" id="KW-1133">Transmembrane helix</keyword>
<keyword evidence="1" id="KW-0472">Membrane</keyword>
<name>A0A9J5W4V6_SOLCO</name>
<dbReference type="EMBL" id="JACXVP010000012">
    <property type="protein sequence ID" value="KAG5570415.1"/>
    <property type="molecule type" value="Genomic_DNA"/>
</dbReference>
<organism evidence="2 3">
    <name type="scientific">Solanum commersonii</name>
    <name type="common">Commerson's wild potato</name>
    <name type="synonym">Commerson's nightshade</name>
    <dbReference type="NCBI Taxonomy" id="4109"/>
    <lineage>
        <taxon>Eukaryota</taxon>
        <taxon>Viridiplantae</taxon>
        <taxon>Streptophyta</taxon>
        <taxon>Embryophyta</taxon>
        <taxon>Tracheophyta</taxon>
        <taxon>Spermatophyta</taxon>
        <taxon>Magnoliopsida</taxon>
        <taxon>eudicotyledons</taxon>
        <taxon>Gunneridae</taxon>
        <taxon>Pentapetalae</taxon>
        <taxon>asterids</taxon>
        <taxon>lamiids</taxon>
        <taxon>Solanales</taxon>
        <taxon>Solanaceae</taxon>
        <taxon>Solanoideae</taxon>
        <taxon>Solaneae</taxon>
        <taxon>Solanum</taxon>
    </lineage>
</organism>
<sequence length="121" mass="13641">MKRQLLTCGIVVGSTYAQTLGKNTTTERMSTQSTRIICIRTKGTFGSMSIYLILVVLVLPFKMWAAMLSVIVFHKSQEEWNVTCILQLLTFFAITSGQNVTSIKRSFDDLACNYMRVFSPV</sequence>
<evidence type="ECO:0000256" key="1">
    <source>
        <dbReference type="SAM" id="Phobius"/>
    </source>
</evidence>
<dbReference type="AlphaFoldDB" id="A0A9J5W4V6"/>
<evidence type="ECO:0000313" key="3">
    <source>
        <dbReference type="Proteomes" id="UP000824120"/>
    </source>
</evidence>
<dbReference type="Proteomes" id="UP000824120">
    <property type="component" value="Chromosome 12"/>
</dbReference>
<gene>
    <name evidence="2" type="ORF">H5410_060181</name>
</gene>
<accession>A0A9J5W4V6</accession>
<comment type="caution">
    <text evidence="2">The sequence shown here is derived from an EMBL/GenBank/DDBJ whole genome shotgun (WGS) entry which is preliminary data.</text>
</comment>
<protein>
    <submittedName>
        <fullName evidence="2">Uncharacterized protein</fullName>
    </submittedName>
</protein>
<feature type="transmembrane region" description="Helical" evidence="1">
    <location>
        <begin position="50"/>
        <end position="73"/>
    </location>
</feature>
<keyword evidence="1" id="KW-0812">Transmembrane</keyword>